<keyword evidence="2" id="KW-1185">Reference proteome</keyword>
<dbReference type="EMBL" id="BPLQ01014490">
    <property type="protein sequence ID" value="GIY80189.1"/>
    <property type="molecule type" value="Genomic_DNA"/>
</dbReference>
<reference evidence="1 2" key="1">
    <citation type="submission" date="2021-06" db="EMBL/GenBank/DDBJ databases">
        <title>Caerostris darwini draft genome.</title>
        <authorList>
            <person name="Kono N."/>
            <person name="Arakawa K."/>
        </authorList>
    </citation>
    <scope>NUCLEOTIDE SEQUENCE [LARGE SCALE GENOMIC DNA]</scope>
</reference>
<dbReference type="Proteomes" id="UP001054837">
    <property type="component" value="Unassembled WGS sequence"/>
</dbReference>
<comment type="caution">
    <text evidence="1">The sequence shown here is derived from an EMBL/GenBank/DDBJ whole genome shotgun (WGS) entry which is preliminary data.</text>
</comment>
<accession>A0AAV4WEA4</accession>
<sequence length="136" mass="15574">MCFIPSPPPPLKGYTRFHQNTKGEKYDTEFFKLNSTLSYRRDTATQINSPFKNQSTCQANHPPPSLILQNHPKKSQNHTCIRIHPLSPIRILFSKDSLNAQKILQPGPAFFDVFLSTSNSNLLSTYFVFNYKVLTL</sequence>
<protein>
    <submittedName>
        <fullName evidence="1">Uncharacterized protein</fullName>
    </submittedName>
</protein>
<evidence type="ECO:0000313" key="1">
    <source>
        <dbReference type="EMBL" id="GIY80189.1"/>
    </source>
</evidence>
<gene>
    <name evidence="1" type="ORF">CDAR_18801</name>
</gene>
<evidence type="ECO:0000313" key="2">
    <source>
        <dbReference type="Proteomes" id="UP001054837"/>
    </source>
</evidence>
<proteinExistence type="predicted"/>
<name>A0AAV4WEA4_9ARAC</name>
<dbReference type="AlphaFoldDB" id="A0AAV4WEA4"/>
<organism evidence="1 2">
    <name type="scientific">Caerostris darwini</name>
    <dbReference type="NCBI Taxonomy" id="1538125"/>
    <lineage>
        <taxon>Eukaryota</taxon>
        <taxon>Metazoa</taxon>
        <taxon>Ecdysozoa</taxon>
        <taxon>Arthropoda</taxon>
        <taxon>Chelicerata</taxon>
        <taxon>Arachnida</taxon>
        <taxon>Araneae</taxon>
        <taxon>Araneomorphae</taxon>
        <taxon>Entelegynae</taxon>
        <taxon>Araneoidea</taxon>
        <taxon>Araneidae</taxon>
        <taxon>Caerostris</taxon>
    </lineage>
</organism>